<dbReference type="Gene3D" id="3.30.1330.50">
    <property type="entry name" value="2-C-methyl-D-erythritol 2,4-cyclodiphosphate synthase"/>
    <property type="match status" value="1"/>
</dbReference>
<dbReference type="GO" id="GO:0016114">
    <property type="term" value="P:terpenoid biosynthetic process"/>
    <property type="evidence" value="ECO:0007669"/>
    <property type="project" value="InterPro"/>
</dbReference>
<comment type="catalytic activity">
    <reaction evidence="1 7 8">
        <text>4-CDP-2-C-methyl-D-erythritol 2-phosphate = 2-C-methyl-D-erythritol 2,4-cyclic diphosphate + CMP</text>
        <dbReference type="Rhea" id="RHEA:23864"/>
        <dbReference type="ChEBI" id="CHEBI:57919"/>
        <dbReference type="ChEBI" id="CHEBI:58483"/>
        <dbReference type="ChEBI" id="CHEBI:60377"/>
        <dbReference type="EC" id="4.6.1.12"/>
    </reaction>
</comment>
<feature type="binding site" evidence="7">
    <location>
        <begin position="56"/>
        <end position="58"/>
    </location>
    <ligand>
        <name>4-CDP-2-C-methyl-D-erythritol 2-phosphate</name>
        <dbReference type="ChEBI" id="CHEBI:57919"/>
    </ligand>
</feature>
<dbReference type="GO" id="GO:0046872">
    <property type="term" value="F:metal ion binding"/>
    <property type="evidence" value="ECO:0007669"/>
    <property type="project" value="UniProtKB-KW"/>
</dbReference>
<evidence type="ECO:0000256" key="2">
    <source>
        <dbReference type="ARBA" id="ARBA00004709"/>
    </source>
</evidence>
<dbReference type="EMBL" id="NDHY01000012">
    <property type="protein sequence ID" value="RIH99782.1"/>
    <property type="molecule type" value="Genomic_DNA"/>
</dbReference>
<comment type="pathway">
    <text evidence="2 7">Isoprenoid biosynthesis; isopentenyl diphosphate biosynthesis via DXP pathway; isopentenyl diphosphate from 1-deoxy-D-xylulose 5-phosphate: step 4/6.</text>
</comment>
<proteinExistence type="inferred from homology"/>
<dbReference type="CDD" id="cd00554">
    <property type="entry name" value="MECDP_synthase"/>
    <property type="match status" value="1"/>
</dbReference>
<reference evidence="10 11" key="1">
    <citation type="submission" date="2018-08" db="EMBL/GenBank/DDBJ databases">
        <title>Draft genome of candidate division NPL-UPA2 bacterium Unc8 that adapted to ultra-basic serpentinizing groundwater.</title>
        <authorList>
            <person name="Ishii S."/>
            <person name="Suzuki S."/>
            <person name="Nealson K.H."/>
        </authorList>
    </citation>
    <scope>NUCLEOTIDE SEQUENCE [LARGE SCALE GENOMIC DNA]</scope>
    <source>
        <strain evidence="10">Unc8</strain>
    </source>
</reference>
<comment type="subunit">
    <text evidence="7">Homotrimer.</text>
</comment>
<evidence type="ECO:0000256" key="4">
    <source>
        <dbReference type="ARBA" id="ARBA00022723"/>
    </source>
</evidence>
<dbReference type="InterPro" id="IPR036571">
    <property type="entry name" value="MECDP_synthase_sf"/>
</dbReference>
<dbReference type="PROSITE" id="PS01350">
    <property type="entry name" value="ISPF"/>
    <property type="match status" value="1"/>
</dbReference>
<feature type="binding site" evidence="7">
    <location>
        <begin position="8"/>
        <end position="10"/>
    </location>
    <ligand>
        <name>4-CDP-2-C-methyl-D-erythritol 2-phosphate</name>
        <dbReference type="ChEBI" id="CHEBI:57919"/>
    </ligand>
</feature>
<accession>A0A399FXB4</accession>
<organism evidence="10 11">
    <name type="scientific">candidate division NPL-UPA2 bacterium Unc8</name>
    <dbReference type="NCBI Taxonomy" id="1980939"/>
    <lineage>
        <taxon>Bacteria</taxon>
    </lineage>
</organism>
<dbReference type="InterPro" id="IPR020555">
    <property type="entry name" value="MECDP_synthase_CS"/>
</dbReference>
<dbReference type="GO" id="GO:0008685">
    <property type="term" value="F:2-C-methyl-D-erythritol 2,4-cyclodiphosphate synthase activity"/>
    <property type="evidence" value="ECO:0007669"/>
    <property type="project" value="UniProtKB-UniRule"/>
</dbReference>
<name>A0A399FXB4_UNCN2</name>
<feature type="binding site" evidence="7">
    <location>
        <position position="42"/>
    </location>
    <ligand>
        <name>a divalent metal cation</name>
        <dbReference type="ChEBI" id="CHEBI:60240"/>
    </ligand>
</feature>
<comment type="similarity">
    <text evidence="7 8">Belongs to the IspF family.</text>
</comment>
<dbReference type="Proteomes" id="UP000266287">
    <property type="component" value="Unassembled WGS sequence"/>
</dbReference>
<protein>
    <recommendedName>
        <fullName evidence="3 7">2-C-methyl-D-erythritol 2,4-cyclodiphosphate synthase</fullName>
        <shortName evidence="7">MECDP-synthase</shortName>
        <shortName evidence="7">MECPP-synthase</shortName>
        <shortName evidence="7">MECPS</shortName>
        <ecNumber evidence="3 7">4.6.1.12</ecNumber>
    </recommendedName>
</protein>
<evidence type="ECO:0000256" key="7">
    <source>
        <dbReference type="HAMAP-Rule" id="MF_00107"/>
    </source>
</evidence>
<comment type="caution">
    <text evidence="10">The sequence shown here is derived from an EMBL/GenBank/DDBJ whole genome shotgun (WGS) entry which is preliminary data.</text>
</comment>
<gene>
    <name evidence="7" type="primary">ispF</name>
    <name evidence="10" type="ORF">B9J77_04560</name>
</gene>
<evidence type="ECO:0000313" key="11">
    <source>
        <dbReference type="Proteomes" id="UP000266287"/>
    </source>
</evidence>
<feature type="site" description="Transition state stabilizer" evidence="7">
    <location>
        <position position="34"/>
    </location>
</feature>
<evidence type="ECO:0000256" key="6">
    <source>
        <dbReference type="ARBA" id="ARBA00023239"/>
    </source>
</evidence>
<dbReference type="UniPathway" id="UPA00056">
    <property type="reaction ID" value="UER00095"/>
</dbReference>
<comment type="caution">
    <text evidence="7">Lacks conserved residue(s) required for the propagation of feature annotation.</text>
</comment>
<keyword evidence="6 7" id="KW-0456">Lyase</keyword>
<feature type="domain" description="2-C-methyl-D-erythritol 2,4-cyclodiphosphate synthase" evidence="9">
    <location>
        <begin position="1"/>
        <end position="154"/>
    </location>
</feature>
<dbReference type="PANTHER" id="PTHR43181">
    <property type="entry name" value="2-C-METHYL-D-ERYTHRITOL 2,4-CYCLODIPHOSPHATE SYNTHASE, CHLOROPLASTIC"/>
    <property type="match status" value="1"/>
</dbReference>
<evidence type="ECO:0000256" key="8">
    <source>
        <dbReference type="RuleBase" id="RU004395"/>
    </source>
</evidence>
<evidence type="ECO:0000256" key="5">
    <source>
        <dbReference type="ARBA" id="ARBA00023229"/>
    </source>
</evidence>
<dbReference type="HAMAP" id="MF_00107">
    <property type="entry name" value="IspF"/>
    <property type="match status" value="1"/>
</dbReference>
<evidence type="ECO:0000256" key="1">
    <source>
        <dbReference type="ARBA" id="ARBA00000200"/>
    </source>
</evidence>
<feature type="binding site" evidence="7">
    <location>
        <position position="8"/>
    </location>
    <ligand>
        <name>a divalent metal cation</name>
        <dbReference type="ChEBI" id="CHEBI:60240"/>
    </ligand>
</feature>
<feature type="binding site" evidence="7">
    <location>
        <begin position="34"/>
        <end position="35"/>
    </location>
    <ligand>
        <name>4-CDP-2-C-methyl-D-erythritol 2-phosphate</name>
        <dbReference type="ChEBI" id="CHEBI:57919"/>
    </ligand>
</feature>
<comment type="function">
    <text evidence="7">Involved in the biosynthesis of isopentenyl diphosphate (IPP) and dimethylallyl diphosphate (DMAPP), two major building blocks of isoprenoid compounds. Catalyzes the conversion of 4-diphosphocytidyl-2-C-methyl-D-erythritol 2-phosphate (CDP-ME2P) to 2-C-methyl-D-erythritol 2,4-cyclodiphosphate (ME-CPP) with a corresponding release of cytidine 5-monophosphate (CMP).</text>
</comment>
<dbReference type="AlphaFoldDB" id="A0A399FXB4"/>
<dbReference type="InterPro" id="IPR003526">
    <property type="entry name" value="MECDP_synthase"/>
</dbReference>
<evidence type="ECO:0000259" key="9">
    <source>
        <dbReference type="Pfam" id="PF02542"/>
    </source>
</evidence>
<dbReference type="EC" id="4.6.1.12" evidence="3 7"/>
<dbReference type="Pfam" id="PF02542">
    <property type="entry name" value="YgbB"/>
    <property type="match status" value="1"/>
</dbReference>
<feature type="site" description="Transition state stabilizer" evidence="7">
    <location>
        <position position="133"/>
    </location>
</feature>
<dbReference type="GO" id="GO:0019288">
    <property type="term" value="P:isopentenyl diphosphate biosynthetic process, methylerythritol 4-phosphate pathway"/>
    <property type="evidence" value="ECO:0007669"/>
    <property type="project" value="UniProtKB-UniRule"/>
</dbReference>
<keyword evidence="4 7" id="KW-0479">Metal-binding</keyword>
<feature type="binding site" evidence="7">
    <location>
        <position position="10"/>
    </location>
    <ligand>
        <name>a divalent metal cation</name>
        <dbReference type="ChEBI" id="CHEBI:60240"/>
    </ligand>
</feature>
<evidence type="ECO:0000256" key="3">
    <source>
        <dbReference type="ARBA" id="ARBA00012579"/>
    </source>
</evidence>
<feature type="binding site" evidence="7">
    <location>
        <begin position="132"/>
        <end position="135"/>
    </location>
    <ligand>
        <name>4-CDP-2-C-methyl-D-erythritol 2-phosphate</name>
        <dbReference type="ChEBI" id="CHEBI:57919"/>
    </ligand>
</feature>
<feature type="binding site" evidence="7">
    <location>
        <position position="142"/>
    </location>
    <ligand>
        <name>4-CDP-2-C-methyl-D-erythritol 2-phosphate</name>
        <dbReference type="ChEBI" id="CHEBI:57919"/>
    </ligand>
</feature>
<dbReference type="NCBIfam" id="TIGR00151">
    <property type="entry name" value="ispF"/>
    <property type="match status" value="1"/>
</dbReference>
<dbReference type="PANTHER" id="PTHR43181:SF1">
    <property type="entry name" value="2-C-METHYL-D-ERYTHRITOL 2,4-CYCLODIPHOSPHATE SYNTHASE, CHLOROPLASTIC"/>
    <property type="match status" value="1"/>
</dbReference>
<sequence>MRIGIGYDVHLLVEGRKLMLGGVEVSFNKGLLGHSDADVLLHAICDASLGAAGEGDIGCHFPTGDPQYKNISSLILLQKVSEIIAKKRMLVNNIDVTVVAEEPRLSSYINAMKEKIAIALNIEKKTINIKATTTEGLGFIGKGEGMAAYAVVSLKEF</sequence>
<keyword evidence="5 7" id="KW-0414">Isoprene biosynthesis</keyword>
<evidence type="ECO:0000313" key="10">
    <source>
        <dbReference type="EMBL" id="RIH99782.1"/>
    </source>
</evidence>
<comment type="cofactor">
    <cofactor evidence="7">
        <name>a divalent metal cation</name>
        <dbReference type="ChEBI" id="CHEBI:60240"/>
    </cofactor>
    <text evidence="7">Binds 1 divalent metal cation per subunit.</text>
</comment>
<dbReference type="SUPFAM" id="SSF69765">
    <property type="entry name" value="IpsF-like"/>
    <property type="match status" value="1"/>
</dbReference>
<feature type="binding site" evidence="7">
    <location>
        <position position="139"/>
    </location>
    <ligand>
        <name>4-CDP-2-C-methyl-D-erythritol 2-phosphate</name>
        <dbReference type="ChEBI" id="CHEBI:57919"/>
    </ligand>
</feature>